<organism evidence="1">
    <name type="scientific">Anguilla anguilla</name>
    <name type="common">European freshwater eel</name>
    <name type="synonym">Muraena anguilla</name>
    <dbReference type="NCBI Taxonomy" id="7936"/>
    <lineage>
        <taxon>Eukaryota</taxon>
        <taxon>Metazoa</taxon>
        <taxon>Chordata</taxon>
        <taxon>Craniata</taxon>
        <taxon>Vertebrata</taxon>
        <taxon>Euteleostomi</taxon>
        <taxon>Actinopterygii</taxon>
        <taxon>Neopterygii</taxon>
        <taxon>Teleostei</taxon>
        <taxon>Anguilliformes</taxon>
        <taxon>Anguillidae</taxon>
        <taxon>Anguilla</taxon>
    </lineage>
</organism>
<dbReference type="AlphaFoldDB" id="A0A0E9T7D0"/>
<protein>
    <submittedName>
        <fullName evidence="1">Uncharacterized protein</fullName>
    </submittedName>
</protein>
<accession>A0A0E9T7D0</accession>
<reference evidence="1" key="1">
    <citation type="submission" date="2014-11" db="EMBL/GenBank/DDBJ databases">
        <authorList>
            <person name="Amaro Gonzalez C."/>
        </authorList>
    </citation>
    <scope>NUCLEOTIDE SEQUENCE</scope>
</reference>
<sequence>MVVHLHKLVNRYKTKEYK</sequence>
<evidence type="ECO:0000313" key="1">
    <source>
        <dbReference type="EMBL" id="JAH49307.1"/>
    </source>
</evidence>
<dbReference type="EMBL" id="GBXM01059270">
    <property type="protein sequence ID" value="JAH49307.1"/>
    <property type="molecule type" value="Transcribed_RNA"/>
</dbReference>
<reference evidence="1" key="2">
    <citation type="journal article" date="2015" name="Fish Shellfish Immunol.">
        <title>Early steps in the European eel (Anguilla anguilla)-Vibrio vulnificus interaction in the gills: Role of the RtxA13 toxin.</title>
        <authorList>
            <person name="Callol A."/>
            <person name="Pajuelo D."/>
            <person name="Ebbesson L."/>
            <person name="Teles M."/>
            <person name="MacKenzie S."/>
            <person name="Amaro C."/>
        </authorList>
    </citation>
    <scope>NUCLEOTIDE SEQUENCE</scope>
</reference>
<name>A0A0E9T7D0_ANGAN</name>
<proteinExistence type="predicted"/>